<evidence type="ECO:0000313" key="1">
    <source>
        <dbReference type="Proteomes" id="UP000887579"/>
    </source>
</evidence>
<reference evidence="2" key="1">
    <citation type="submission" date="2022-11" db="UniProtKB">
        <authorList>
            <consortium name="WormBaseParasite"/>
        </authorList>
    </citation>
    <scope>IDENTIFICATION</scope>
</reference>
<proteinExistence type="predicted"/>
<dbReference type="WBParaSite" id="ES5_v2.g12777.t1">
    <property type="protein sequence ID" value="ES5_v2.g12777.t1"/>
    <property type="gene ID" value="ES5_v2.g12777"/>
</dbReference>
<dbReference type="Proteomes" id="UP000887579">
    <property type="component" value="Unplaced"/>
</dbReference>
<name>A0AC34F719_9BILA</name>
<sequence>MQIRTLRKWINRQEYTKNKSFKLLLNNHCRLSLNTYQSYTMVKCSLCLAEVAENQFLHHLTILHKITQMKEALRVMINMDMDPAICGLMNREEAIQYLKNN</sequence>
<accession>A0AC34F719</accession>
<protein>
    <submittedName>
        <fullName evidence="2">C2H2-type domain-containing protein</fullName>
    </submittedName>
</protein>
<organism evidence="1 2">
    <name type="scientific">Panagrolaimus sp. ES5</name>
    <dbReference type="NCBI Taxonomy" id="591445"/>
    <lineage>
        <taxon>Eukaryota</taxon>
        <taxon>Metazoa</taxon>
        <taxon>Ecdysozoa</taxon>
        <taxon>Nematoda</taxon>
        <taxon>Chromadorea</taxon>
        <taxon>Rhabditida</taxon>
        <taxon>Tylenchina</taxon>
        <taxon>Panagrolaimomorpha</taxon>
        <taxon>Panagrolaimoidea</taxon>
        <taxon>Panagrolaimidae</taxon>
        <taxon>Panagrolaimus</taxon>
    </lineage>
</organism>
<evidence type="ECO:0000313" key="2">
    <source>
        <dbReference type="WBParaSite" id="ES5_v2.g12777.t1"/>
    </source>
</evidence>